<keyword evidence="4 9" id="KW-0813">Transport</keyword>
<dbReference type="CDD" id="cd12152">
    <property type="entry name" value="F1-ATPase_delta"/>
    <property type="match status" value="1"/>
</dbReference>
<evidence type="ECO:0000256" key="8">
    <source>
        <dbReference type="ARBA" id="ARBA00023310"/>
    </source>
</evidence>
<dbReference type="STRING" id="1298851.TST_0867"/>
<dbReference type="PANTHER" id="PTHR13822">
    <property type="entry name" value="ATP SYNTHASE DELTA/EPSILON CHAIN"/>
    <property type="match status" value="1"/>
</dbReference>
<comment type="subunit">
    <text evidence="9 10">F-type ATPases have 2 components, CF(1) - the catalytic core - and CF(0) - the membrane proton channel. CF(1) has five subunits: alpha(3), beta(3), gamma(1), delta(1), epsilon(1). CF(0) has three main subunits: a, b and c.</text>
</comment>
<dbReference type="GO" id="GO:0045259">
    <property type="term" value="C:proton-transporting ATP synthase complex"/>
    <property type="evidence" value="ECO:0007669"/>
    <property type="project" value="UniProtKB-KW"/>
</dbReference>
<evidence type="ECO:0000313" key="13">
    <source>
        <dbReference type="EMBL" id="BAT71667.1"/>
    </source>
</evidence>
<dbReference type="AlphaFoldDB" id="A0A0S3QTL4"/>
<evidence type="ECO:0000256" key="10">
    <source>
        <dbReference type="RuleBase" id="RU003656"/>
    </source>
</evidence>
<evidence type="ECO:0000313" key="14">
    <source>
        <dbReference type="Proteomes" id="UP000063234"/>
    </source>
</evidence>
<evidence type="ECO:0000256" key="7">
    <source>
        <dbReference type="ARBA" id="ARBA00023196"/>
    </source>
</evidence>
<dbReference type="InterPro" id="IPR020546">
    <property type="entry name" value="ATP_synth_F1_dsu/esu_N"/>
</dbReference>
<keyword evidence="6 9" id="KW-0472">Membrane</keyword>
<dbReference type="Gene3D" id="2.60.15.10">
    <property type="entry name" value="F0F1 ATP synthase delta/epsilon subunit, N-terminal"/>
    <property type="match status" value="1"/>
</dbReference>
<proteinExistence type="inferred from homology"/>
<evidence type="ECO:0000256" key="1">
    <source>
        <dbReference type="ARBA" id="ARBA00003543"/>
    </source>
</evidence>
<keyword evidence="13" id="KW-0378">Hydrolase</keyword>
<dbReference type="KEGG" id="ttk:TST_0867"/>
<keyword evidence="11" id="KW-0175">Coiled coil</keyword>
<evidence type="ECO:0000256" key="4">
    <source>
        <dbReference type="ARBA" id="ARBA00022448"/>
    </source>
</evidence>
<feature type="domain" description="ATP synthase F1 complex delta/epsilon subunit N-terminal" evidence="12">
    <location>
        <begin position="6"/>
        <end position="83"/>
    </location>
</feature>
<dbReference type="Pfam" id="PF02823">
    <property type="entry name" value="ATP-synt_DE_N"/>
    <property type="match status" value="1"/>
</dbReference>
<accession>A0A0S3QTL4</accession>
<dbReference type="Proteomes" id="UP000063234">
    <property type="component" value="Chromosome"/>
</dbReference>
<comment type="similarity">
    <text evidence="3 9 10">Belongs to the ATPase epsilon chain family.</text>
</comment>
<keyword evidence="5 9" id="KW-0406">Ion transport</keyword>
<keyword evidence="8 9" id="KW-0066">ATP synthesis</keyword>
<evidence type="ECO:0000256" key="9">
    <source>
        <dbReference type="HAMAP-Rule" id="MF_00530"/>
    </source>
</evidence>
<dbReference type="InterPro" id="IPR036771">
    <property type="entry name" value="ATPsynth_dsu/esu_N"/>
</dbReference>
<dbReference type="GO" id="GO:0046933">
    <property type="term" value="F:proton-transporting ATP synthase activity, rotational mechanism"/>
    <property type="evidence" value="ECO:0007669"/>
    <property type="project" value="UniProtKB-UniRule"/>
</dbReference>
<evidence type="ECO:0000256" key="5">
    <source>
        <dbReference type="ARBA" id="ARBA00023065"/>
    </source>
</evidence>
<evidence type="ECO:0000256" key="3">
    <source>
        <dbReference type="ARBA" id="ARBA00005712"/>
    </source>
</evidence>
<protein>
    <recommendedName>
        <fullName evidence="9">ATP synthase epsilon chain</fullName>
    </recommendedName>
    <alternativeName>
        <fullName evidence="9">ATP synthase F1 sector epsilon subunit</fullName>
    </alternativeName>
    <alternativeName>
        <fullName evidence="9">F-ATPase epsilon subunit</fullName>
    </alternativeName>
</protein>
<keyword evidence="9" id="KW-0375">Hydrogen ion transport</keyword>
<reference evidence="14" key="1">
    <citation type="journal article" date="2018" name="Science">
        <title>A primordial and reversible TCA cycle in a facultatively chemolithoautotrophic thermophile.</title>
        <authorList>
            <person name="Nunoura T."/>
            <person name="Chikaraishi Y."/>
            <person name="Izaki R."/>
            <person name="Suwa T."/>
            <person name="Sato T."/>
            <person name="Harada T."/>
            <person name="Mori K."/>
            <person name="Kato Y."/>
            <person name="Miyazaki M."/>
            <person name="Shimamura S."/>
            <person name="Yanagawa K."/>
            <person name="Shuto A."/>
            <person name="Ohkouchi N."/>
            <person name="Fujita N."/>
            <person name="Takaki Y."/>
            <person name="Atomi H."/>
            <person name="Takai K."/>
        </authorList>
    </citation>
    <scope>NUCLEOTIDE SEQUENCE [LARGE SCALE GENOMIC DNA]</scope>
    <source>
        <strain evidence="14">DSM 17441 / JCM 13301 / NBRC 103674 / ABI70S6</strain>
    </source>
</reference>
<evidence type="ECO:0000256" key="11">
    <source>
        <dbReference type="SAM" id="Coils"/>
    </source>
</evidence>
<dbReference type="GO" id="GO:0005886">
    <property type="term" value="C:plasma membrane"/>
    <property type="evidence" value="ECO:0007669"/>
    <property type="project" value="UniProtKB-SubCell"/>
</dbReference>
<comment type="subcellular location">
    <subcellularLocation>
        <location evidence="9">Cell membrane</location>
        <topology evidence="9">Peripheral membrane protein</topology>
    </subcellularLocation>
    <subcellularLocation>
        <location evidence="2">Endomembrane system</location>
        <topology evidence="2">Peripheral membrane protein</topology>
    </subcellularLocation>
</comment>
<comment type="function">
    <text evidence="1 9">Produces ATP from ADP in the presence of a proton gradient across the membrane.</text>
</comment>
<feature type="coiled-coil region" evidence="11">
    <location>
        <begin position="84"/>
        <end position="128"/>
    </location>
</feature>
<keyword evidence="9" id="KW-1003">Cell membrane</keyword>
<keyword evidence="7 9" id="KW-0139">CF(1)</keyword>
<dbReference type="OrthoDB" id="9804110at2"/>
<gene>
    <name evidence="9 13" type="primary">atpC</name>
    <name evidence="13" type="ORF">TST_0867</name>
</gene>
<dbReference type="PANTHER" id="PTHR13822:SF10">
    <property type="entry name" value="ATP SYNTHASE EPSILON CHAIN, CHLOROPLASTIC"/>
    <property type="match status" value="1"/>
</dbReference>
<evidence type="ECO:0000256" key="2">
    <source>
        <dbReference type="ARBA" id="ARBA00004184"/>
    </source>
</evidence>
<dbReference type="NCBIfam" id="TIGR01216">
    <property type="entry name" value="ATP_synt_epsi"/>
    <property type="match status" value="1"/>
</dbReference>
<dbReference type="GO" id="GO:0016787">
    <property type="term" value="F:hydrolase activity"/>
    <property type="evidence" value="ECO:0007669"/>
    <property type="project" value="UniProtKB-KW"/>
</dbReference>
<dbReference type="GO" id="GO:0012505">
    <property type="term" value="C:endomembrane system"/>
    <property type="evidence" value="ECO:0007669"/>
    <property type="project" value="UniProtKB-SubCell"/>
</dbReference>
<keyword evidence="14" id="KW-1185">Reference proteome</keyword>
<dbReference type="HAMAP" id="MF_00530">
    <property type="entry name" value="ATP_synth_epsil_bac"/>
    <property type="match status" value="1"/>
</dbReference>
<dbReference type="SUPFAM" id="SSF51344">
    <property type="entry name" value="Epsilon subunit of F1F0-ATP synthase N-terminal domain"/>
    <property type="match status" value="1"/>
</dbReference>
<dbReference type="RefSeq" id="WP_068549665.1">
    <property type="nucleotide sequence ID" value="NZ_AP013035.1"/>
</dbReference>
<organism evidence="13 14">
    <name type="scientific">Thermosulfidibacter takaii (strain DSM 17441 / JCM 13301 / NBRC 103674 / ABI70S6)</name>
    <dbReference type="NCBI Taxonomy" id="1298851"/>
    <lineage>
        <taxon>Bacteria</taxon>
        <taxon>Pseudomonadati</taxon>
        <taxon>Thermosulfidibacterota</taxon>
        <taxon>Thermosulfidibacteria</taxon>
        <taxon>Thermosulfidibacterales</taxon>
        <taxon>Thermosulfidibacteraceae</taxon>
    </lineage>
</organism>
<dbReference type="EMBL" id="AP013035">
    <property type="protein sequence ID" value="BAT71667.1"/>
    <property type="molecule type" value="Genomic_DNA"/>
</dbReference>
<sequence>MSGKLMLEIATPEKLVFSGEVDYVTAPGGLGEFTVLPKHTPLLTTISPGILKFSTGGSVKEYAVGWGYAEVRPYKVLVLIEFAVTKDEIDTSQLTKELEEAQAKAYDSTLSEEERAAYQKQMERLKAKKKLIA</sequence>
<evidence type="ECO:0000259" key="12">
    <source>
        <dbReference type="Pfam" id="PF02823"/>
    </source>
</evidence>
<name>A0A0S3QTL4_THET7</name>
<dbReference type="GO" id="GO:0005524">
    <property type="term" value="F:ATP binding"/>
    <property type="evidence" value="ECO:0007669"/>
    <property type="project" value="UniProtKB-UniRule"/>
</dbReference>
<evidence type="ECO:0000256" key="6">
    <source>
        <dbReference type="ARBA" id="ARBA00023136"/>
    </source>
</evidence>
<dbReference type="InterPro" id="IPR001469">
    <property type="entry name" value="ATP_synth_F1_dsu/esu"/>
</dbReference>